<evidence type="ECO:0000256" key="1">
    <source>
        <dbReference type="SAM" id="Phobius"/>
    </source>
</evidence>
<feature type="transmembrane region" description="Helical" evidence="1">
    <location>
        <begin position="249"/>
        <end position="268"/>
    </location>
</feature>
<feature type="transmembrane region" description="Helical" evidence="1">
    <location>
        <begin position="196"/>
        <end position="212"/>
    </location>
</feature>
<gene>
    <name evidence="3" type="ORF">J2Z35_000860</name>
</gene>
<dbReference type="Proteomes" id="UP001314903">
    <property type="component" value="Unassembled WGS sequence"/>
</dbReference>
<dbReference type="InterPro" id="IPR052710">
    <property type="entry name" value="CAAX_protease"/>
</dbReference>
<dbReference type="InterPro" id="IPR003675">
    <property type="entry name" value="Rce1/LyrA-like_dom"/>
</dbReference>
<evidence type="ECO:0000259" key="2">
    <source>
        <dbReference type="Pfam" id="PF02517"/>
    </source>
</evidence>
<proteinExistence type="predicted"/>
<sequence>MTTYLRTAWNILKYILIHFIIMVLYIMGASFFYGIKMGIDGSAEDIENLAASMANHTSLAIIVAAVGSFLIYRYMMKRRGLNLYKECRFRRLTKGQIVASCLIGSTVIFLSMIILNLTGIIFPQSLENHSSNMGSIITPNTLLIIASVGIAAPLIEEILFRGLIFRELERKTTMKLTIIIQALLFGIYHLNLAHSTMAAVMGIFLGLSLYWTESIWAPILIHLINNLLSAGLELLGYSGFVELYPLVNLAMYGAAIFIVLPLSLRYLYRTRTPWESYGLKDEIESEVGILPLD</sequence>
<feature type="transmembrane region" description="Helical" evidence="1">
    <location>
        <begin position="12"/>
        <end position="33"/>
    </location>
</feature>
<feature type="domain" description="CAAX prenyl protease 2/Lysostaphin resistance protein A-like" evidence="2">
    <location>
        <begin position="140"/>
        <end position="228"/>
    </location>
</feature>
<dbReference type="PANTHER" id="PTHR36435">
    <property type="entry name" value="SLR1288 PROTEIN"/>
    <property type="match status" value="1"/>
</dbReference>
<dbReference type="Pfam" id="PF02517">
    <property type="entry name" value="Rce1-like"/>
    <property type="match status" value="1"/>
</dbReference>
<keyword evidence="1" id="KW-0812">Transmembrane</keyword>
<protein>
    <submittedName>
        <fullName evidence="3">Membrane protease YdiL (CAAX protease family)</fullName>
    </submittedName>
</protein>
<keyword evidence="3" id="KW-0645">Protease</keyword>
<keyword evidence="4" id="KW-1185">Reference proteome</keyword>
<feature type="transmembrane region" description="Helical" evidence="1">
    <location>
        <begin position="97"/>
        <end position="122"/>
    </location>
</feature>
<feature type="transmembrane region" description="Helical" evidence="1">
    <location>
        <begin position="142"/>
        <end position="160"/>
    </location>
</feature>
<name>A0ABS4KIK3_9FIRM</name>
<organism evidence="3 4">
    <name type="scientific">Acetoanaerobium pronyense</name>
    <dbReference type="NCBI Taxonomy" id="1482736"/>
    <lineage>
        <taxon>Bacteria</taxon>
        <taxon>Bacillati</taxon>
        <taxon>Bacillota</taxon>
        <taxon>Clostridia</taxon>
        <taxon>Peptostreptococcales</taxon>
        <taxon>Filifactoraceae</taxon>
        <taxon>Acetoanaerobium</taxon>
    </lineage>
</organism>
<dbReference type="GO" id="GO:0006508">
    <property type="term" value="P:proteolysis"/>
    <property type="evidence" value="ECO:0007669"/>
    <property type="project" value="UniProtKB-KW"/>
</dbReference>
<feature type="transmembrane region" description="Helical" evidence="1">
    <location>
        <begin position="53"/>
        <end position="76"/>
    </location>
</feature>
<keyword evidence="1" id="KW-1133">Transmembrane helix</keyword>
<dbReference type="EMBL" id="JAGGLI010000007">
    <property type="protein sequence ID" value="MBP2027066.1"/>
    <property type="molecule type" value="Genomic_DNA"/>
</dbReference>
<comment type="caution">
    <text evidence="3">The sequence shown here is derived from an EMBL/GenBank/DDBJ whole genome shotgun (WGS) entry which is preliminary data.</text>
</comment>
<dbReference type="GO" id="GO:0008233">
    <property type="term" value="F:peptidase activity"/>
    <property type="evidence" value="ECO:0007669"/>
    <property type="project" value="UniProtKB-KW"/>
</dbReference>
<evidence type="ECO:0000313" key="4">
    <source>
        <dbReference type="Proteomes" id="UP001314903"/>
    </source>
</evidence>
<reference evidence="3 4" key="1">
    <citation type="submission" date="2021-03" db="EMBL/GenBank/DDBJ databases">
        <title>Genomic Encyclopedia of Type Strains, Phase IV (KMG-IV): sequencing the most valuable type-strain genomes for metagenomic binning, comparative biology and taxonomic classification.</title>
        <authorList>
            <person name="Goeker M."/>
        </authorList>
    </citation>
    <scope>NUCLEOTIDE SEQUENCE [LARGE SCALE GENOMIC DNA]</scope>
    <source>
        <strain evidence="3 4">DSM 27512</strain>
    </source>
</reference>
<dbReference type="RefSeq" id="WP_209659748.1">
    <property type="nucleotide sequence ID" value="NZ_JAGGLI010000007.1"/>
</dbReference>
<evidence type="ECO:0000313" key="3">
    <source>
        <dbReference type="EMBL" id="MBP2027066.1"/>
    </source>
</evidence>
<keyword evidence="3" id="KW-0378">Hydrolase</keyword>
<keyword evidence="1" id="KW-0472">Membrane</keyword>
<accession>A0ABS4KIK3</accession>
<dbReference type="PANTHER" id="PTHR36435:SF1">
    <property type="entry name" value="CAAX AMINO TERMINAL PROTEASE FAMILY PROTEIN"/>
    <property type="match status" value="1"/>
</dbReference>